<comment type="similarity">
    <text evidence="1">Belongs to the peptidase C19 family.</text>
</comment>
<dbReference type="PROSITE" id="PS50235">
    <property type="entry name" value="USP_3"/>
    <property type="match status" value="1"/>
</dbReference>
<dbReference type="GeneID" id="26261397"/>
<evidence type="ECO:0000259" key="2">
    <source>
        <dbReference type="PROSITE" id="PS50235"/>
    </source>
</evidence>
<dbReference type="GO" id="GO:0006508">
    <property type="term" value="P:proteolysis"/>
    <property type="evidence" value="ECO:0007669"/>
    <property type="project" value="UniProtKB-KW"/>
</dbReference>
<dbReference type="OrthoDB" id="289038at2759"/>
<name>A0A0B2UGB6_9MICR</name>
<dbReference type="HOGENOM" id="CLU_324173_0_0_1"/>
<dbReference type="Gene3D" id="3.90.70.10">
    <property type="entry name" value="Cysteine proteinases"/>
    <property type="match status" value="1"/>
</dbReference>
<evidence type="ECO:0000313" key="4">
    <source>
        <dbReference type="Proteomes" id="UP000031056"/>
    </source>
</evidence>
<dbReference type="AlphaFoldDB" id="A0A0B2UGB6"/>
<gene>
    <name evidence="3" type="ORF">M896_031130</name>
</gene>
<keyword evidence="4" id="KW-1185">Reference proteome</keyword>
<dbReference type="GO" id="GO:0005634">
    <property type="term" value="C:nucleus"/>
    <property type="evidence" value="ECO:0007669"/>
    <property type="project" value="TreeGrafter"/>
</dbReference>
<comment type="catalytic activity">
    <reaction evidence="1">
        <text>Thiol-dependent hydrolysis of ester, thioester, amide, peptide and isopeptide bonds formed by the C-terminal Gly of ubiquitin (a 76-residue protein attached to proteins as an intracellular targeting signal).</text>
        <dbReference type="EC" id="3.4.19.12"/>
    </reaction>
</comment>
<keyword evidence="1 3" id="KW-0378">Hydrolase</keyword>
<dbReference type="SUPFAM" id="SSF54001">
    <property type="entry name" value="Cysteine proteinases"/>
    <property type="match status" value="1"/>
</dbReference>
<dbReference type="PANTHER" id="PTHR24006">
    <property type="entry name" value="UBIQUITIN CARBOXYL-TERMINAL HYDROLASE"/>
    <property type="match status" value="1"/>
</dbReference>
<protein>
    <recommendedName>
        <fullName evidence="1">Ubiquitin carboxyl-terminal hydrolase</fullName>
        <ecNumber evidence="1">3.4.19.12</ecNumber>
    </recommendedName>
</protein>
<dbReference type="Pfam" id="PF00443">
    <property type="entry name" value="UCH"/>
    <property type="match status" value="1"/>
</dbReference>
<evidence type="ECO:0000313" key="3">
    <source>
        <dbReference type="EMBL" id="KHN70126.1"/>
    </source>
</evidence>
<dbReference type="VEuPathDB" id="MicrosporidiaDB:M896_031130"/>
<dbReference type="GO" id="GO:0005829">
    <property type="term" value="C:cytosol"/>
    <property type="evidence" value="ECO:0007669"/>
    <property type="project" value="TreeGrafter"/>
</dbReference>
<keyword evidence="1" id="KW-0788">Thiol protease</keyword>
<dbReference type="STRING" id="1354746.A0A0B2UGB6"/>
<dbReference type="RefSeq" id="XP_014564168.1">
    <property type="nucleotide sequence ID" value="XM_014708682.1"/>
</dbReference>
<comment type="caution">
    <text evidence="3">The sequence shown here is derived from an EMBL/GenBank/DDBJ whole genome shotgun (WGS) entry which is preliminary data.</text>
</comment>
<reference evidence="3 4" key="1">
    <citation type="journal article" date="2014" name="MBio">
        <title>The Ordospora colligata genome; evolution of extreme reduction in microsporidia and host-to-parasite horizontal gene transfer.</title>
        <authorList>
            <person name="Pombert J.-F."/>
            <person name="Haag K.L."/>
            <person name="Beidas S."/>
            <person name="Ebert D."/>
            <person name="Keeling P.J."/>
        </authorList>
    </citation>
    <scope>NUCLEOTIDE SEQUENCE [LARGE SCALE GENOMIC DNA]</scope>
    <source>
        <strain evidence="3 4">OC4</strain>
    </source>
</reference>
<dbReference type="InterPro" id="IPR018200">
    <property type="entry name" value="USP_CS"/>
</dbReference>
<dbReference type="PROSITE" id="PS00972">
    <property type="entry name" value="USP_1"/>
    <property type="match status" value="1"/>
</dbReference>
<dbReference type="InterPro" id="IPR001394">
    <property type="entry name" value="Peptidase_C19_UCH"/>
</dbReference>
<dbReference type="PROSITE" id="PS00973">
    <property type="entry name" value="USP_2"/>
    <property type="match status" value="1"/>
</dbReference>
<keyword evidence="1" id="KW-0645">Protease</keyword>
<dbReference type="InterPro" id="IPR050164">
    <property type="entry name" value="Peptidase_C19"/>
</dbReference>
<dbReference type="EMBL" id="JOKQ01000003">
    <property type="protein sequence ID" value="KHN70126.1"/>
    <property type="molecule type" value="Genomic_DNA"/>
</dbReference>
<proteinExistence type="inferred from homology"/>
<feature type="domain" description="USP" evidence="2">
    <location>
        <begin position="111"/>
        <end position="429"/>
    </location>
</feature>
<dbReference type="InParanoid" id="A0A0B2UGB6"/>
<dbReference type="InterPro" id="IPR028889">
    <property type="entry name" value="USP"/>
</dbReference>
<sequence length="943" mass="109474">MDTNWIVKKPSNGSKIESKQFLAHGHGWKMVLSNKNNKVYLALEYIGGSYHDIFVVFWINANGRVYDGQYQFSMFNVDTGVYVEDSDEYNIRVGVDVVSGEYDSKESTGYIGLKNLGATCYINSLIQTLFGIRKFRNDVYALNPSGRMLHLQRLFKAMQESRKMVDTTEFVVNNAWVDDMHVHQDIHEFSKFFFDLLEKDSGNKEFIEKLIQGEQITYIKADCGCFRRKEEKFQDIQVEIKDFMNNKLDLSLIESLKRYVKTERLEGSNQYSCEKHGLVNAEKGVMFGELPPVIFVLLKRFYFNLNTETRYKLNDYFEYPDVLDMKQFVDEPEEIVDEQRIDGLEESKNENRANMNEYELYSVIVHRGDVEEGHFYAYLKHGGEWLKFNDGVVTKSRKEEVMEGNFGGEHPYKDRMREYSGYYLVYIRKSMIEEILNVEVEIPAVTEEMLNKVQRKVSIKCMTIECIKNYRGMGFCNTESYDYPLSEHFEIEMSENDSVKMLHNSIERRLNNTRKKIYLFECSRKEVFSEEIEDKQTECDGEQVYEEAKKIRIDGEESIGVRLQMDVKLVTDGDINPDANYFVYACNNKVDFENSKLIFLKIFNNLPWCENTLPMSLRLCACVSFEGTLKENMNVILEKTGAEEFVVFREADYASPLSISARMEDLPQGDVLVAVRREHISIYRDFMRDFSRRVCVNVHCGMHGFTVFVDKSLGLRSFEERVQKFVGSKDMLLSKEAVCESSDVTTTGEDYAVSDVASEIGMMNYLQEKNSVRCILGEGQQIVYVTFCDKEIDYNVISHLHIFVMKTGSTSLELIKNVLVSHFMCFSPARGHSTRDLKVVDTVRDTLYLKSFDLSEEFTANGMCVVQVFSGKAIKTAYYTGMYKIVGFPFFLHTDAKTIGEFRTTYKLFEKLVMFDGKSYVDLELECPMSRFNDECFLLIKRP</sequence>
<dbReference type="EC" id="3.4.19.12" evidence="1"/>
<keyword evidence="1" id="KW-0833">Ubl conjugation pathway</keyword>
<accession>A0A0B2UGB6</accession>
<dbReference type="GO" id="GO:0004843">
    <property type="term" value="F:cysteine-type deubiquitinase activity"/>
    <property type="evidence" value="ECO:0007669"/>
    <property type="project" value="UniProtKB-UniRule"/>
</dbReference>
<dbReference type="InterPro" id="IPR038765">
    <property type="entry name" value="Papain-like_cys_pep_sf"/>
</dbReference>
<dbReference type="GO" id="GO:0016579">
    <property type="term" value="P:protein deubiquitination"/>
    <property type="evidence" value="ECO:0007669"/>
    <property type="project" value="InterPro"/>
</dbReference>
<evidence type="ECO:0000256" key="1">
    <source>
        <dbReference type="RuleBase" id="RU366025"/>
    </source>
</evidence>
<organism evidence="3 4">
    <name type="scientific">Ordospora colligata OC4</name>
    <dbReference type="NCBI Taxonomy" id="1354746"/>
    <lineage>
        <taxon>Eukaryota</taxon>
        <taxon>Fungi</taxon>
        <taxon>Fungi incertae sedis</taxon>
        <taxon>Microsporidia</taxon>
        <taxon>Ordosporidae</taxon>
        <taxon>Ordospora</taxon>
    </lineage>
</organism>
<dbReference type="Proteomes" id="UP000031056">
    <property type="component" value="Unassembled WGS sequence"/>
</dbReference>